<dbReference type="InterPro" id="IPR016039">
    <property type="entry name" value="Thiolase-like"/>
</dbReference>
<dbReference type="Pfam" id="PF00109">
    <property type="entry name" value="ketoacyl-synt"/>
    <property type="match status" value="1"/>
</dbReference>
<dbReference type="SUPFAM" id="SSF55048">
    <property type="entry name" value="Probable ACP-binding domain of malonyl-CoA ACP transacylase"/>
    <property type="match status" value="1"/>
</dbReference>
<dbReference type="GO" id="GO:0016491">
    <property type="term" value="F:oxidoreductase activity"/>
    <property type="evidence" value="ECO:0007669"/>
    <property type="project" value="UniProtKB-KW"/>
</dbReference>
<dbReference type="Pfam" id="PF23297">
    <property type="entry name" value="ACP_SdgA_C"/>
    <property type="match status" value="1"/>
</dbReference>
<dbReference type="InterPro" id="IPR057326">
    <property type="entry name" value="KR_dom"/>
</dbReference>
<dbReference type="CDD" id="cd02440">
    <property type="entry name" value="AdoMet_MTases"/>
    <property type="match status" value="1"/>
</dbReference>
<keyword evidence="4" id="KW-0560">Oxidoreductase</keyword>
<dbReference type="SUPFAM" id="SSF53901">
    <property type="entry name" value="Thiolase-like"/>
    <property type="match status" value="2"/>
</dbReference>
<dbReference type="CDD" id="cd05195">
    <property type="entry name" value="enoyl_red"/>
    <property type="match status" value="1"/>
</dbReference>
<dbReference type="InterPro" id="IPR020806">
    <property type="entry name" value="PKS_PP-bd"/>
</dbReference>
<dbReference type="Gene3D" id="3.40.50.720">
    <property type="entry name" value="NAD(P)-binding Rossmann-like Domain"/>
    <property type="match status" value="1"/>
</dbReference>
<dbReference type="PROSITE" id="PS50075">
    <property type="entry name" value="CARRIER"/>
    <property type="match status" value="1"/>
</dbReference>
<evidence type="ECO:0000259" key="11">
    <source>
        <dbReference type="PROSITE" id="PS52019"/>
    </source>
</evidence>
<dbReference type="SMART" id="SM00822">
    <property type="entry name" value="PKS_KR"/>
    <property type="match status" value="1"/>
</dbReference>
<feature type="compositionally biased region" description="Basic and acidic residues" evidence="8">
    <location>
        <begin position="332"/>
        <end position="342"/>
    </location>
</feature>
<dbReference type="OMA" id="EIACMNS"/>
<evidence type="ECO:0000256" key="7">
    <source>
        <dbReference type="PROSITE-ProRule" id="PRU01363"/>
    </source>
</evidence>
<dbReference type="SUPFAM" id="SSF52151">
    <property type="entry name" value="FabD/lysophospholipase-like"/>
    <property type="match status" value="1"/>
</dbReference>
<dbReference type="InterPro" id="IPR056501">
    <property type="entry name" value="NAD-bd_HRPKS_sdrA"/>
</dbReference>
<dbReference type="InterPro" id="IPR020843">
    <property type="entry name" value="ER"/>
</dbReference>
<evidence type="ECO:0000256" key="3">
    <source>
        <dbReference type="ARBA" id="ARBA00022679"/>
    </source>
</evidence>
<dbReference type="SMART" id="SM00823">
    <property type="entry name" value="PKS_PP"/>
    <property type="match status" value="1"/>
</dbReference>
<dbReference type="Gene3D" id="3.10.129.110">
    <property type="entry name" value="Polyketide synthase dehydratase"/>
    <property type="match status" value="1"/>
</dbReference>
<keyword evidence="3" id="KW-0808">Transferase</keyword>
<evidence type="ECO:0008006" key="14">
    <source>
        <dbReference type="Google" id="ProtNLM"/>
    </source>
</evidence>
<dbReference type="CDD" id="cd00833">
    <property type="entry name" value="PKS"/>
    <property type="match status" value="1"/>
</dbReference>
<dbReference type="Gene3D" id="3.30.70.250">
    <property type="entry name" value="Malonyl-CoA ACP transacylase, ACP-binding"/>
    <property type="match status" value="1"/>
</dbReference>
<accession>A0A8S8ZB52</accession>
<evidence type="ECO:0000256" key="5">
    <source>
        <dbReference type="ARBA" id="ARBA00023268"/>
    </source>
</evidence>
<feature type="domain" description="Carrier" evidence="9">
    <location>
        <begin position="1886"/>
        <end position="1963"/>
    </location>
</feature>
<dbReference type="InterPro" id="IPR014031">
    <property type="entry name" value="Ketoacyl_synth_C"/>
</dbReference>
<dbReference type="Gene3D" id="1.10.1200.10">
    <property type="entry name" value="ACP-like"/>
    <property type="match status" value="1"/>
</dbReference>
<dbReference type="InterPro" id="IPR016036">
    <property type="entry name" value="Malonyl_transacylase_ACP-bd"/>
</dbReference>
<feature type="compositionally biased region" description="Polar residues" evidence="8">
    <location>
        <begin position="347"/>
        <end position="357"/>
    </location>
</feature>
<organism evidence="12 13">
    <name type="scientific">Sordaria macrospora</name>
    <dbReference type="NCBI Taxonomy" id="5147"/>
    <lineage>
        <taxon>Eukaryota</taxon>
        <taxon>Fungi</taxon>
        <taxon>Dikarya</taxon>
        <taxon>Ascomycota</taxon>
        <taxon>Pezizomycotina</taxon>
        <taxon>Sordariomycetes</taxon>
        <taxon>Sordariomycetidae</taxon>
        <taxon>Sordariales</taxon>
        <taxon>Sordariaceae</taxon>
        <taxon>Sordaria</taxon>
    </lineage>
</organism>
<dbReference type="InterPro" id="IPR014043">
    <property type="entry name" value="Acyl_transferase_dom"/>
</dbReference>
<dbReference type="SUPFAM" id="SSF51735">
    <property type="entry name" value="NAD(P)-binding Rossmann-fold domains"/>
    <property type="match status" value="2"/>
</dbReference>
<feature type="compositionally biased region" description="Polar residues" evidence="8">
    <location>
        <begin position="377"/>
        <end position="393"/>
    </location>
</feature>
<dbReference type="PANTHER" id="PTHR43775">
    <property type="entry name" value="FATTY ACID SYNTHASE"/>
    <property type="match status" value="1"/>
</dbReference>
<dbReference type="SUPFAM" id="SSF47336">
    <property type="entry name" value="ACP-like"/>
    <property type="match status" value="1"/>
</dbReference>
<dbReference type="VEuPathDB" id="FungiDB:SMAC_06009"/>
<dbReference type="GO" id="GO:0004312">
    <property type="term" value="F:fatty acid synthase activity"/>
    <property type="evidence" value="ECO:0007669"/>
    <property type="project" value="TreeGrafter"/>
</dbReference>
<dbReference type="SMART" id="SM00827">
    <property type="entry name" value="PKS_AT"/>
    <property type="match status" value="1"/>
</dbReference>
<feature type="domain" description="PKS/mFAS DH" evidence="11">
    <location>
        <begin position="872"/>
        <end position="1179"/>
    </location>
</feature>
<evidence type="ECO:0000259" key="10">
    <source>
        <dbReference type="PROSITE" id="PS52004"/>
    </source>
</evidence>
<protein>
    <recommendedName>
        <fullName evidence="14">Polyketide synthase protein</fullName>
    </recommendedName>
</protein>
<proteinExistence type="predicted"/>
<dbReference type="Gene3D" id="3.40.50.150">
    <property type="entry name" value="Vaccinia Virus protein VP39"/>
    <property type="match status" value="1"/>
</dbReference>
<dbReference type="Pfam" id="PF08659">
    <property type="entry name" value="KR"/>
    <property type="match status" value="1"/>
</dbReference>
<gene>
    <name evidence="12" type="ORF">SMACR_06009</name>
</gene>
<dbReference type="Gene3D" id="3.90.180.10">
    <property type="entry name" value="Medium-chain alcohol dehydrogenases, catalytic domain"/>
    <property type="match status" value="1"/>
</dbReference>
<dbReference type="Pfam" id="PF02801">
    <property type="entry name" value="Ketoacyl-synt_C"/>
    <property type="match status" value="1"/>
</dbReference>
<comment type="caution">
    <text evidence="12">The sequence shown here is derived from an EMBL/GenBank/DDBJ whole genome shotgun (WGS) entry which is preliminary data.</text>
</comment>
<feature type="domain" description="Ketosynthase family 3 (KS3)" evidence="10">
    <location>
        <begin position="1"/>
        <end position="278"/>
    </location>
</feature>
<dbReference type="InterPro" id="IPR016035">
    <property type="entry name" value="Acyl_Trfase/lysoPLipase"/>
</dbReference>
<evidence type="ECO:0000313" key="12">
    <source>
        <dbReference type="EMBL" id="KAA8627887.1"/>
    </source>
</evidence>
<dbReference type="InterPro" id="IPR049551">
    <property type="entry name" value="PKS_DH_C"/>
</dbReference>
<dbReference type="Pfam" id="PF13602">
    <property type="entry name" value="ADH_zinc_N_2"/>
    <property type="match status" value="1"/>
</dbReference>
<dbReference type="Pfam" id="PF14765">
    <property type="entry name" value="PS-DH"/>
    <property type="match status" value="1"/>
</dbReference>
<dbReference type="InterPro" id="IPR029063">
    <property type="entry name" value="SAM-dependent_MTases_sf"/>
</dbReference>
<feature type="region of interest" description="Disordered" evidence="8">
    <location>
        <begin position="307"/>
        <end position="398"/>
    </location>
</feature>
<dbReference type="PROSITE" id="PS52004">
    <property type="entry name" value="KS3_2"/>
    <property type="match status" value="1"/>
</dbReference>
<feature type="compositionally biased region" description="Polar residues" evidence="8">
    <location>
        <begin position="307"/>
        <end position="317"/>
    </location>
</feature>
<dbReference type="SMART" id="SM00825">
    <property type="entry name" value="PKS_KS"/>
    <property type="match status" value="1"/>
</dbReference>
<dbReference type="GO" id="GO:0031177">
    <property type="term" value="F:phosphopantetheine binding"/>
    <property type="evidence" value="ECO:0007669"/>
    <property type="project" value="InterPro"/>
</dbReference>
<evidence type="ECO:0000259" key="9">
    <source>
        <dbReference type="PROSITE" id="PS50075"/>
    </source>
</evidence>
<comment type="caution">
    <text evidence="7">Lacks conserved residue(s) required for the propagation of feature annotation.</text>
</comment>
<dbReference type="InterPro" id="IPR049900">
    <property type="entry name" value="PKS_mFAS_DH"/>
</dbReference>
<dbReference type="InterPro" id="IPR050091">
    <property type="entry name" value="PKS_NRPS_Biosynth_Enz"/>
</dbReference>
<dbReference type="InterPro" id="IPR009081">
    <property type="entry name" value="PP-bd_ACP"/>
</dbReference>
<dbReference type="InterPro" id="IPR036291">
    <property type="entry name" value="NAD(P)-bd_dom_sf"/>
</dbReference>
<dbReference type="PROSITE" id="PS52019">
    <property type="entry name" value="PKS_MFAS_DH"/>
    <property type="match status" value="1"/>
</dbReference>
<dbReference type="InterPro" id="IPR042104">
    <property type="entry name" value="PKS_dehydratase_sf"/>
</dbReference>
<dbReference type="InterPro" id="IPR020841">
    <property type="entry name" value="PKS_Beta-ketoAc_synthase_dom"/>
</dbReference>
<dbReference type="Gene3D" id="3.40.366.10">
    <property type="entry name" value="Malonyl-Coenzyme A Acyl Carrier Protein, domain 2"/>
    <property type="match status" value="2"/>
</dbReference>
<evidence type="ECO:0000256" key="2">
    <source>
        <dbReference type="ARBA" id="ARBA00022553"/>
    </source>
</evidence>
<dbReference type="Pfam" id="PF08242">
    <property type="entry name" value="Methyltransf_12"/>
    <property type="match status" value="1"/>
</dbReference>
<dbReference type="PROSITE" id="PS00012">
    <property type="entry name" value="PHOSPHOPANTETHEINE"/>
    <property type="match status" value="1"/>
</dbReference>
<evidence type="ECO:0000256" key="4">
    <source>
        <dbReference type="ARBA" id="ARBA00023002"/>
    </source>
</evidence>
<dbReference type="SMART" id="SM00829">
    <property type="entry name" value="PKS_ER"/>
    <property type="match status" value="1"/>
</dbReference>
<dbReference type="Pfam" id="PF23114">
    <property type="entry name" value="NAD-bd_HRPKS_sdrA"/>
    <property type="match status" value="1"/>
</dbReference>
<dbReference type="InterPro" id="IPR049552">
    <property type="entry name" value="PKS_DH_N"/>
</dbReference>
<dbReference type="InterPro" id="IPR036736">
    <property type="entry name" value="ACP-like_sf"/>
</dbReference>
<feature type="region of interest" description="C-terminal hotdog fold" evidence="7">
    <location>
        <begin position="1025"/>
        <end position="1179"/>
    </location>
</feature>
<evidence type="ECO:0000256" key="1">
    <source>
        <dbReference type="ARBA" id="ARBA00022450"/>
    </source>
</evidence>
<dbReference type="Proteomes" id="UP000433876">
    <property type="component" value="Unassembled WGS sequence"/>
</dbReference>
<sequence length="1973" mass="215995">MEVNVTEPIAVIGFDLKFPGDANTPEKFYDFLLSGRSALSEVPKDRYNIDAFYLPDPQRSGTINVRHAHFLKDDIATFDTPFFTITEAEAICMGPQQRGLLETVYRALENASLGCYPRWRYHPGGHPEHMHQPTREAQANLVKQSYEALGLDRGLARYFEAYCTGTPVGNPIEASAISDAFSEFRTPKDPLYIGAVKSSIGHLEGAAGIAGLLKTVMVLERGIIPPNMWFEKKNPRILDEWNFKFPPSSTVWPTEVIRRASINSFDYGGSNSTVIVDDALHFLASNGLKGHHRTILHPKLPSFTITDSEGEHLSNSLDGGDVMDCEINGDQQTKHPKGDLGGEKQPSAVNSHTNGHTKGTRNGAEDSVTDGVKNGFVNGTNQEHSKPTSTQNGRAKHADLDRHHLGKDRLFILSAFDKGGIQRLATAYREHLLNKVLSFSSTTGSASSHESESESYLSDLRYTLAFKRTHFSWSSWAVADSMTSLARGLETAQLNKATRAPNTGSGNSKPQLALVFAGKGAQWAGMGRELLAVYKPYRPSISKADDQPICTALQVALVDLLASWGVFPQTVVGHSSGEIAAAYAAGTISRELAWNLSYYRGTLSSELARGYNKGGNGGGMISVPLDKATAESYISRVDAAFPDDGAAGSLAVAYINSPKNVTVSGAVSKIEYLKQELLDKDNIFARKLAVGNAYHSTYMKPIADRYLQLIAASLVSGEQGQKQEQQKKVSSTPRCYSSLTGAEAKLSEFCEPAYWVQNLISPVRAYYRASGGWTSRCPKGTDPRHPGADKVVAYQSLLMRKSSSTKVALNAVGWLFSRGYKLDMSAVNPPPLNEKPSSLLVDLPSYPFDHSKSYWCESRISRGYRFRKVVRHELLGAPVPDWNKNNALWRNWIRLSENPWIRDHWITGSTLYPAPGMFVIAIEASRQMANPDKGPIKAFRFRECAEYVTSAERRCCKPVSTHHLYELLQTVGFDFGSTFQTLSDVRVNPDGDRNMIATITSKVPEIKSKMPQGFVQEHLVHPTTLDGVLQALTVALTRSGREGFGRQKRPSSPSTQKTLAPLIKADGSPDAKLVVAVGKALPSILSGEVDPLQILFSEDKLCENLYRYGTGAEIIHAQLSGFVEAMAHKNPTMKILEIGAGTGGATVPVINTLTHHGDNEFGARFERYDYTDISPSFFEHAKKTFECAADRMQFKVLNIENNPKQQGFEEGKYDLVIAANVIHATKNIEATLKNVRKLLKPGGKFALYEVTNLNMIYIRFAFDLAFDDFSGSENQINTIMISTAMTPTAARQSLLTPPPPTVIVADQSSEFQNEAAKRIEASVKGKGKTCRGVGVISVEDLLSANLDKKICIFLPEIEASFLKNMTADRLSVIKKMTASLSGILWLINGGSKAAKRPEMEMIRGLSRTIRAENPAINFVTLTFEDDVDGNIEAHRGAEVCATVGSLKKRDLLKARYEIPEEHILCSRDLSFKDGIMRLAKGRGVDVVVNALSSDALRATWDCVAAFGRFVEVGKVDIYSLARLNMDKFKYISFGCVDILHMAKNNGLRFNAILEDCMRLVRDGTIRQLHPVQVYPFGQIQDAFKYMQSGAHSGKIVLQPHEDDIVPVVPSRKPKYSFDPSASYAISGGLGVRESGQALVAELESVGVHVETPACDVSDAQSLKKTLDGCLTRIPPIRGCIQGSMVLKDTMFENMSIDDWHTAIKPKVGASWNLHVAHLDKELDFFILLSSTSGIVGSRGQSNYCAGNTYQDALARYRVSHGLPATSLDLGMILSVGFVVENTELIGHMRGEGFGAMREEEFHALLDALCGPGPGSSAPSSLLKSQICLGLELPEAMAQRGFEAPGWQHDPLFSHLFQMRRMAGGLASADKTVNYGLLLGAVDSLDTAEATVLKALLIKISKAPGIEMGNLDASKPLHAFGVDSLVAVELRTWLLKEVGAEVAVFDIMGGSSIRQLATFVASRSSFMQLKEVDE</sequence>
<evidence type="ECO:0000313" key="13">
    <source>
        <dbReference type="Proteomes" id="UP000433876"/>
    </source>
</evidence>
<dbReference type="InterPro" id="IPR001227">
    <property type="entry name" value="Ac_transferase_dom_sf"/>
</dbReference>
<dbReference type="GO" id="GO:0006633">
    <property type="term" value="P:fatty acid biosynthetic process"/>
    <property type="evidence" value="ECO:0007669"/>
    <property type="project" value="TreeGrafter"/>
</dbReference>
<dbReference type="InterPro" id="IPR013217">
    <property type="entry name" value="Methyltransf_12"/>
</dbReference>
<dbReference type="Gene3D" id="3.40.47.10">
    <property type="match status" value="2"/>
</dbReference>
<evidence type="ECO:0000256" key="8">
    <source>
        <dbReference type="SAM" id="MobiDB-lite"/>
    </source>
</evidence>
<keyword evidence="6" id="KW-0012">Acyltransferase</keyword>
<dbReference type="Gene3D" id="3.30.70.3290">
    <property type="match status" value="1"/>
</dbReference>
<feature type="region of interest" description="N-terminal hotdog fold" evidence="7">
    <location>
        <begin position="872"/>
        <end position="1008"/>
    </location>
</feature>
<reference evidence="12 13" key="1">
    <citation type="submission" date="2017-07" db="EMBL/GenBank/DDBJ databases">
        <title>Genome sequence of the Sordaria macrospora wild type strain R19027.</title>
        <authorList>
            <person name="Nowrousian M."/>
            <person name="Teichert I."/>
            <person name="Kueck U."/>
        </authorList>
    </citation>
    <scope>NUCLEOTIDE SEQUENCE [LARGE SCALE GENOMIC DNA]</scope>
    <source>
        <strain evidence="12 13">R19027</strain>
        <tissue evidence="12">Mycelium</tissue>
    </source>
</reference>
<dbReference type="SUPFAM" id="SSF53335">
    <property type="entry name" value="S-adenosyl-L-methionine-dependent methyltransferases"/>
    <property type="match status" value="1"/>
</dbReference>
<dbReference type="InterPro" id="IPR013968">
    <property type="entry name" value="PKS_KR"/>
</dbReference>
<dbReference type="GO" id="GO:0030639">
    <property type="term" value="P:polyketide biosynthetic process"/>
    <property type="evidence" value="ECO:0007669"/>
    <property type="project" value="UniProtKB-ARBA"/>
</dbReference>
<dbReference type="PANTHER" id="PTHR43775:SF29">
    <property type="entry name" value="ASPERFURANONE POLYKETIDE SYNTHASE AFOG-RELATED"/>
    <property type="match status" value="1"/>
</dbReference>
<keyword evidence="1" id="KW-0596">Phosphopantetheine</keyword>
<dbReference type="Pfam" id="PF00698">
    <property type="entry name" value="Acyl_transf_1"/>
    <property type="match status" value="1"/>
</dbReference>
<evidence type="ECO:0000256" key="6">
    <source>
        <dbReference type="ARBA" id="ARBA00023315"/>
    </source>
</evidence>
<name>A0A8S8ZB52_SORMA</name>
<dbReference type="EMBL" id="NMPR01000225">
    <property type="protein sequence ID" value="KAA8627887.1"/>
    <property type="molecule type" value="Genomic_DNA"/>
</dbReference>
<keyword evidence="5" id="KW-0511">Multifunctional enzyme</keyword>
<dbReference type="InterPro" id="IPR006162">
    <property type="entry name" value="Ppantetheine_attach_site"/>
</dbReference>
<dbReference type="Pfam" id="PF21089">
    <property type="entry name" value="PKS_DH_N"/>
    <property type="match status" value="1"/>
</dbReference>
<dbReference type="InterPro" id="IPR014030">
    <property type="entry name" value="Ketoacyl_synth_N"/>
</dbReference>
<keyword evidence="2" id="KW-0597">Phosphoprotein</keyword>